<evidence type="ECO:0000259" key="15">
    <source>
        <dbReference type="Pfam" id="PF00408"/>
    </source>
</evidence>
<evidence type="ECO:0000256" key="8">
    <source>
        <dbReference type="ARBA" id="ARBA00022723"/>
    </source>
</evidence>
<evidence type="ECO:0000256" key="13">
    <source>
        <dbReference type="ARBA" id="ARBA00041467"/>
    </source>
</evidence>
<dbReference type="GO" id="GO:0005975">
    <property type="term" value="P:carbohydrate metabolic process"/>
    <property type="evidence" value="ECO:0007669"/>
    <property type="project" value="InterPro"/>
</dbReference>
<dbReference type="EMBL" id="BDJK01000009">
    <property type="protein sequence ID" value="GAV22176.1"/>
    <property type="molecule type" value="Genomic_DNA"/>
</dbReference>
<dbReference type="InterPro" id="IPR005841">
    <property type="entry name" value="Alpha-D-phosphohexomutase_SF"/>
</dbReference>
<dbReference type="GO" id="GO:0006166">
    <property type="term" value="P:purine ribonucleoside salvage"/>
    <property type="evidence" value="ECO:0007669"/>
    <property type="project" value="TreeGrafter"/>
</dbReference>
<evidence type="ECO:0000259" key="16">
    <source>
        <dbReference type="Pfam" id="PF02878"/>
    </source>
</evidence>
<evidence type="ECO:0000259" key="17">
    <source>
        <dbReference type="Pfam" id="PF02879"/>
    </source>
</evidence>
<feature type="domain" description="Alpha-D-phosphohexomutase alpha/beta/alpha" evidence="17">
    <location>
        <begin position="153"/>
        <end position="248"/>
    </location>
</feature>
<keyword evidence="20" id="KW-1185">Reference proteome</keyword>
<protein>
    <recommendedName>
        <fullName evidence="11">Phosphoglucomutase</fullName>
        <ecNumber evidence="6">5.4.2.2</ecNumber>
    </recommendedName>
    <alternativeName>
        <fullName evidence="13">Alpha-phosphoglucomutase</fullName>
    </alternativeName>
    <alternativeName>
        <fullName evidence="12">Glucose phosphomutase</fullName>
    </alternativeName>
</protein>
<evidence type="ECO:0000256" key="2">
    <source>
        <dbReference type="ARBA" id="ARBA00001946"/>
    </source>
</evidence>
<evidence type="ECO:0000256" key="10">
    <source>
        <dbReference type="ARBA" id="ARBA00023235"/>
    </source>
</evidence>
<dbReference type="InterPro" id="IPR005846">
    <property type="entry name" value="A-D-PHexomutase_a/b/a-III"/>
</dbReference>
<evidence type="ECO:0000256" key="7">
    <source>
        <dbReference type="ARBA" id="ARBA00022553"/>
    </source>
</evidence>
<dbReference type="Gene3D" id="3.30.310.50">
    <property type="entry name" value="Alpha-D-phosphohexomutase, C-terminal domain"/>
    <property type="match status" value="1"/>
</dbReference>
<gene>
    <name evidence="19" type="ORF">cpu_06860</name>
</gene>
<dbReference type="InterPro" id="IPR005845">
    <property type="entry name" value="A-D-PHexomutase_a/b/a-II"/>
</dbReference>
<dbReference type="Pfam" id="PF02879">
    <property type="entry name" value="PGM_PMM_II"/>
    <property type="match status" value="1"/>
</dbReference>
<evidence type="ECO:0000256" key="5">
    <source>
        <dbReference type="ARBA" id="ARBA00010231"/>
    </source>
</evidence>
<organism evidence="19 20">
    <name type="scientific">Carboxydothermus pertinax</name>
    <dbReference type="NCBI Taxonomy" id="870242"/>
    <lineage>
        <taxon>Bacteria</taxon>
        <taxon>Bacillati</taxon>
        <taxon>Bacillota</taxon>
        <taxon>Clostridia</taxon>
        <taxon>Thermoanaerobacterales</taxon>
        <taxon>Thermoanaerobacteraceae</taxon>
        <taxon>Carboxydothermus</taxon>
    </lineage>
</organism>
<dbReference type="PRINTS" id="PR00509">
    <property type="entry name" value="PGMPMM"/>
</dbReference>
<dbReference type="GO" id="GO:0004614">
    <property type="term" value="F:phosphoglucomutase activity"/>
    <property type="evidence" value="ECO:0007669"/>
    <property type="project" value="UniProtKB-EC"/>
</dbReference>
<keyword evidence="7" id="KW-0597">Phosphoprotein</keyword>
<evidence type="ECO:0000259" key="18">
    <source>
        <dbReference type="Pfam" id="PF02880"/>
    </source>
</evidence>
<dbReference type="InterPro" id="IPR005844">
    <property type="entry name" value="A-D-PHexomutase_a/b/a-I"/>
</dbReference>
<evidence type="ECO:0000256" key="6">
    <source>
        <dbReference type="ARBA" id="ARBA00012728"/>
    </source>
</evidence>
<feature type="domain" description="Alpha-D-phosphohexomutase alpha/beta/alpha" evidence="18">
    <location>
        <begin position="254"/>
        <end position="363"/>
    </location>
</feature>
<dbReference type="CDD" id="cd05800">
    <property type="entry name" value="PGM_like2"/>
    <property type="match status" value="1"/>
</dbReference>
<dbReference type="SUPFAM" id="SSF53738">
    <property type="entry name" value="Phosphoglucomutase, first 3 domains"/>
    <property type="match status" value="2"/>
</dbReference>
<evidence type="ECO:0000313" key="19">
    <source>
        <dbReference type="EMBL" id="GAV22176.1"/>
    </source>
</evidence>
<dbReference type="InterPro" id="IPR005843">
    <property type="entry name" value="A-D-PHexomutase_C"/>
</dbReference>
<dbReference type="PANTHER" id="PTHR45745">
    <property type="entry name" value="PHOSPHOMANNOMUTASE 45A"/>
    <property type="match status" value="1"/>
</dbReference>
<comment type="caution">
    <text evidence="19">The sequence shown here is derived from an EMBL/GenBank/DDBJ whole genome shotgun (WGS) entry which is preliminary data.</text>
</comment>
<evidence type="ECO:0000256" key="9">
    <source>
        <dbReference type="ARBA" id="ARBA00022842"/>
    </source>
</evidence>
<dbReference type="GO" id="GO:0000287">
    <property type="term" value="F:magnesium ion binding"/>
    <property type="evidence" value="ECO:0007669"/>
    <property type="project" value="InterPro"/>
</dbReference>
<keyword evidence="8 14" id="KW-0479">Metal-binding</keyword>
<keyword evidence="10" id="KW-0413">Isomerase</keyword>
<proteinExistence type="inferred from homology"/>
<keyword evidence="9 14" id="KW-0460">Magnesium</keyword>
<dbReference type="AlphaFoldDB" id="A0A1L8CTC5"/>
<reference evidence="20" key="1">
    <citation type="submission" date="2016-12" db="EMBL/GenBank/DDBJ databases">
        <title>Draft Genome Sequences od Carboxydothermus pertinax and islandicus, Hydrogenogenic Carboxydotrophic Bacteria.</title>
        <authorList>
            <person name="Fukuyama Y."/>
            <person name="Ohmae K."/>
            <person name="Yoneda Y."/>
            <person name="Yoshida T."/>
            <person name="Sako Y."/>
        </authorList>
    </citation>
    <scope>NUCLEOTIDE SEQUENCE [LARGE SCALE GENOMIC DNA]</scope>
    <source>
        <strain evidence="20">Ug1</strain>
    </source>
</reference>
<evidence type="ECO:0000313" key="20">
    <source>
        <dbReference type="Proteomes" id="UP000187485"/>
    </source>
</evidence>
<dbReference type="STRING" id="870242.cpu_06860"/>
<dbReference type="Pfam" id="PF02878">
    <property type="entry name" value="PGM_PMM_I"/>
    <property type="match status" value="1"/>
</dbReference>
<dbReference type="InterPro" id="IPR016055">
    <property type="entry name" value="A-D-PHexomutase_a/b/a-I/II/III"/>
</dbReference>
<dbReference type="Proteomes" id="UP000187485">
    <property type="component" value="Unassembled WGS sequence"/>
</dbReference>
<comment type="pathway">
    <text evidence="4">Lipid metabolism.</text>
</comment>
<evidence type="ECO:0000256" key="12">
    <source>
        <dbReference type="ARBA" id="ARBA00041398"/>
    </source>
</evidence>
<evidence type="ECO:0000256" key="1">
    <source>
        <dbReference type="ARBA" id="ARBA00000443"/>
    </source>
</evidence>
<accession>A0A1L8CTC5</accession>
<dbReference type="EC" id="5.4.2.2" evidence="6"/>
<dbReference type="SUPFAM" id="SSF55957">
    <property type="entry name" value="Phosphoglucomutase, C-terminal domain"/>
    <property type="match status" value="1"/>
</dbReference>
<dbReference type="Pfam" id="PF00408">
    <property type="entry name" value="PGM_PMM_IV"/>
    <property type="match status" value="1"/>
</dbReference>
<dbReference type="GO" id="GO:0008973">
    <property type="term" value="F:phosphopentomutase activity"/>
    <property type="evidence" value="ECO:0007669"/>
    <property type="project" value="TreeGrafter"/>
</dbReference>
<evidence type="ECO:0000256" key="11">
    <source>
        <dbReference type="ARBA" id="ARBA00039995"/>
    </source>
</evidence>
<name>A0A1L8CTC5_9THEO</name>
<dbReference type="Gene3D" id="3.40.120.10">
    <property type="entry name" value="Alpha-D-Glucose-1,6-Bisphosphate, subunit A, domain 3"/>
    <property type="match status" value="3"/>
</dbReference>
<comment type="pathway">
    <text evidence="3">Glycolipid metabolism; diglucosyl-diacylglycerol biosynthesis.</text>
</comment>
<comment type="cofactor">
    <cofactor evidence="2">
        <name>Mg(2+)</name>
        <dbReference type="ChEBI" id="CHEBI:18420"/>
    </cofactor>
</comment>
<evidence type="ECO:0000256" key="14">
    <source>
        <dbReference type="RuleBase" id="RU004326"/>
    </source>
</evidence>
<sequence length="461" mass="51310">MIKFGTDGWRGIIARDFTFANLEKVSLGLAAYLQEKYRNGAVVVGYDCRFLSDRFAETVAEILLKSGFDVYLPEKFVPTPYVAFAIKKLNAIGGVMLTASHNPPEYNGFKFIPDYAGPALPDVTDRLEQLINSEAKPAKREPGRKLTLNLEDKYILHLINLTGLNPGQGLIVIDPMYGAGQGYLEKILGDFGYNLYTLRNYRDPLFGDGMPEPKKKELQPLVEEIKRRGADLGLALDGDADRFGVVEGERLFTANEILALTYHYLLESGRGGDVARTVPTTHLLDKMARANGYEVIETPVGFKYIGKAIREGAVLGGEESGGLSIAGHVPEKDGILADLLAVKIREYFKKPLSQVLEDIYDRYGRVYSRRDDYKTTPEQKEEILKRMSSLKLTEIAGEKVVRVSRIDGVKWELQRGGFVLVRASGTEPVFRIYGEAETSAKLDSLLNEMKILLLGTVRTVL</sequence>
<dbReference type="PROSITE" id="PS00710">
    <property type="entry name" value="PGM_PMM"/>
    <property type="match status" value="1"/>
</dbReference>
<dbReference type="PANTHER" id="PTHR45745:SF1">
    <property type="entry name" value="PHOSPHOGLUCOMUTASE 2B-RELATED"/>
    <property type="match status" value="1"/>
</dbReference>
<feature type="domain" description="Alpha-D-phosphohexomutase C-terminal" evidence="15">
    <location>
        <begin position="394"/>
        <end position="449"/>
    </location>
</feature>
<feature type="domain" description="Alpha-D-phosphohexomutase alpha/beta/alpha" evidence="16">
    <location>
        <begin position="2"/>
        <end position="136"/>
    </location>
</feature>
<comment type="catalytic activity">
    <reaction evidence="1">
        <text>alpha-D-glucose 1-phosphate = alpha-D-glucose 6-phosphate</text>
        <dbReference type="Rhea" id="RHEA:23536"/>
        <dbReference type="ChEBI" id="CHEBI:58225"/>
        <dbReference type="ChEBI" id="CHEBI:58601"/>
        <dbReference type="EC" id="5.4.2.2"/>
    </reaction>
</comment>
<evidence type="ECO:0000256" key="3">
    <source>
        <dbReference type="ARBA" id="ARBA00005164"/>
    </source>
</evidence>
<dbReference type="InterPro" id="IPR036900">
    <property type="entry name" value="A-D-PHexomutase_C_sf"/>
</dbReference>
<dbReference type="InterPro" id="IPR016066">
    <property type="entry name" value="A-D-PHexomutase_CS"/>
</dbReference>
<comment type="similarity">
    <text evidence="5 14">Belongs to the phosphohexose mutase family.</text>
</comment>
<dbReference type="RefSeq" id="WP_200800632.1">
    <property type="nucleotide sequence ID" value="NZ_BDJK01000009.1"/>
</dbReference>
<evidence type="ECO:0000256" key="4">
    <source>
        <dbReference type="ARBA" id="ARBA00005189"/>
    </source>
</evidence>
<dbReference type="Pfam" id="PF02880">
    <property type="entry name" value="PGM_PMM_III"/>
    <property type="match status" value="1"/>
</dbReference>